<accession>A0A3M2SNY0</accession>
<evidence type="ECO:0000256" key="1">
    <source>
        <dbReference type="SAM" id="MobiDB-lite"/>
    </source>
</evidence>
<feature type="compositionally biased region" description="Basic and acidic residues" evidence="1">
    <location>
        <begin position="371"/>
        <end position="386"/>
    </location>
</feature>
<dbReference type="PANTHER" id="PTHR28630:SF3">
    <property type="entry name" value="PEROXIREDOXIN-LIKE 2C"/>
    <property type="match status" value="1"/>
</dbReference>
<reference evidence="2 3" key="1">
    <citation type="submission" date="2017-06" db="EMBL/GenBank/DDBJ databases">
        <title>Comparative genomic analysis of Ambrosia Fusariam Clade fungi.</title>
        <authorList>
            <person name="Stajich J.E."/>
            <person name="Carrillo J."/>
            <person name="Kijimoto T."/>
            <person name="Eskalen A."/>
            <person name="O'Donnell K."/>
            <person name="Kasson M."/>
        </authorList>
    </citation>
    <scope>NUCLEOTIDE SEQUENCE [LARGE SCALE GENOMIC DNA]</scope>
    <source>
        <strain evidence="2">UCR3666</strain>
    </source>
</reference>
<feature type="compositionally biased region" description="Basic and acidic residues" evidence="1">
    <location>
        <begin position="13"/>
        <end position="24"/>
    </location>
</feature>
<comment type="caution">
    <text evidence="2">The sequence shown here is derived from an EMBL/GenBank/DDBJ whole genome shotgun (WGS) entry which is preliminary data.</text>
</comment>
<dbReference type="PANTHER" id="PTHR28630">
    <property type="match status" value="1"/>
</dbReference>
<feature type="region of interest" description="Disordered" evidence="1">
    <location>
        <begin position="1"/>
        <end position="94"/>
    </location>
</feature>
<evidence type="ECO:0000313" key="2">
    <source>
        <dbReference type="EMBL" id="RMJ19263.1"/>
    </source>
</evidence>
<evidence type="ECO:0000313" key="3">
    <source>
        <dbReference type="Proteomes" id="UP000277212"/>
    </source>
</evidence>
<dbReference type="SUPFAM" id="SSF52833">
    <property type="entry name" value="Thioredoxin-like"/>
    <property type="match status" value="1"/>
</dbReference>
<feature type="compositionally biased region" description="Basic and acidic residues" evidence="1">
    <location>
        <begin position="50"/>
        <end position="67"/>
    </location>
</feature>
<dbReference type="EMBL" id="NKUJ01000010">
    <property type="protein sequence ID" value="RMJ19263.1"/>
    <property type="molecule type" value="Genomic_DNA"/>
</dbReference>
<keyword evidence="3" id="KW-1185">Reference proteome</keyword>
<dbReference type="STRING" id="2010991.A0A3M2SNY0"/>
<dbReference type="CDD" id="cd02970">
    <property type="entry name" value="PRX_like2"/>
    <property type="match status" value="1"/>
</dbReference>
<feature type="region of interest" description="Disordered" evidence="1">
    <location>
        <begin position="349"/>
        <end position="386"/>
    </location>
</feature>
<dbReference type="InterPro" id="IPR036249">
    <property type="entry name" value="Thioredoxin-like_sf"/>
</dbReference>
<sequence length="386" mass="43034">MGASNPENLALGPDEKSPIERKPVENVAPEEPSVERAPTLPPRPVSIQSKNDDIDEKALEAGYDEKPPQPNNGFAIHRKPLSTKTPPQSIKIDKSQPEDFEGEVATTNELPPPELIKKIEDYIVLDRHGKSHPFSSLYTGSNVARRVLIIFVRHFFCGNCQEFLRSLSEAVTPEALLRLPVSTFIAVIGCGDPALIDMYVHETNCRFPVYTDPTRSLFHALGMSKTLQMGAKPAYMRKSMTRSIVDSIVQGVKQLPTGNVLKMGDQRQVGGEFLFEPRNILTPVTTPRDEKFQPMDTLENPQNSAPGRENGRRKDYGDEEKRVTWCHRMKTTRDHAEIPELIEVLGLEVSQSAGRNSVTSARKGKGQSMAEEIRKLSAERARSPET</sequence>
<organism evidence="2 3">
    <name type="scientific">Fusarium kuroshium</name>
    <dbReference type="NCBI Taxonomy" id="2010991"/>
    <lineage>
        <taxon>Eukaryota</taxon>
        <taxon>Fungi</taxon>
        <taxon>Dikarya</taxon>
        <taxon>Ascomycota</taxon>
        <taxon>Pezizomycotina</taxon>
        <taxon>Sordariomycetes</taxon>
        <taxon>Hypocreomycetidae</taxon>
        <taxon>Hypocreales</taxon>
        <taxon>Nectriaceae</taxon>
        <taxon>Fusarium</taxon>
        <taxon>Fusarium solani species complex</taxon>
    </lineage>
</organism>
<dbReference type="InterPro" id="IPR032801">
    <property type="entry name" value="PXL2A/B/C"/>
</dbReference>
<dbReference type="FunFam" id="3.40.30.10:FF:000404">
    <property type="entry name" value="WGS project CABT00000000 data, contig 2.14"/>
    <property type="match status" value="1"/>
</dbReference>
<dbReference type="Proteomes" id="UP000277212">
    <property type="component" value="Unassembled WGS sequence"/>
</dbReference>
<dbReference type="Gene3D" id="3.40.30.10">
    <property type="entry name" value="Glutaredoxin"/>
    <property type="match status" value="1"/>
</dbReference>
<dbReference type="OrthoDB" id="40334at2759"/>
<feature type="region of interest" description="Disordered" evidence="1">
    <location>
        <begin position="284"/>
        <end position="316"/>
    </location>
</feature>
<proteinExistence type="predicted"/>
<evidence type="ECO:0008006" key="4">
    <source>
        <dbReference type="Google" id="ProtNLM"/>
    </source>
</evidence>
<protein>
    <recommendedName>
        <fullName evidence="4">Thioredoxin-like protein AAED1</fullName>
    </recommendedName>
</protein>
<gene>
    <name evidence="2" type="ORF">CDV36_001124</name>
</gene>
<dbReference type="Pfam" id="PF13911">
    <property type="entry name" value="AhpC-TSA_2"/>
    <property type="match status" value="1"/>
</dbReference>
<dbReference type="AlphaFoldDB" id="A0A3M2SNY0"/>
<name>A0A3M2SNY0_9HYPO</name>
<feature type="compositionally biased region" description="Polar residues" evidence="1">
    <location>
        <begin position="349"/>
        <end position="360"/>
    </location>
</feature>